<dbReference type="KEGG" id="pnl:PNK_0163"/>
<protein>
    <submittedName>
        <fullName evidence="1">Uncharacterized protein</fullName>
    </submittedName>
</protein>
<accession>A0A0U5J6W4</accession>
<proteinExistence type="predicted"/>
<name>A0A0U5J6W4_9BACT</name>
<evidence type="ECO:0000313" key="1">
    <source>
        <dbReference type="EMBL" id="CUI15801.1"/>
    </source>
</evidence>
<organism evidence="1 2">
    <name type="scientific">Candidatus Protochlamydia naegleriophila</name>
    <dbReference type="NCBI Taxonomy" id="389348"/>
    <lineage>
        <taxon>Bacteria</taxon>
        <taxon>Pseudomonadati</taxon>
        <taxon>Chlamydiota</taxon>
        <taxon>Chlamydiia</taxon>
        <taxon>Parachlamydiales</taxon>
        <taxon>Parachlamydiaceae</taxon>
        <taxon>Candidatus Protochlamydia</taxon>
    </lineage>
</organism>
<dbReference type="InParanoid" id="A0A0U5J6W4"/>
<dbReference type="Proteomes" id="UP000069902">
    <property type="component" value="Chromosome cPNK"/>
</dbReference>
<gene>
    <name evidence="1" type="ORF">PNK_0163</name>
</gene>
<evidence type="ECO:0000313" key="2">
    <source>
        <dbReference type="Proteomes" id="UP000069902"/>
    </source>
</evidence>
<dbReference type="EMBL" id="LN879502">
    <property type="protein sequence ID" value="CUI15801.1"/>
    <property type="molecule type" value="Genomic_DNA"/>
</dbReference>
<dbReference type="PATRIC" id="fig|389348.3.peg.188"/>
<dbReference type="RefSeq" id="WP_059059698.1">
    <property type="nucleotide sequence ID" value="NZ_LN879502.1"/>
</dbReference>
<sequence length="102" mass="11771">MTPTMAACSSHRTAAAYSIPVPQSAESLTHVYYVVHRERYGIHEIIEQGIITNPKPNCYLEFEREWLEKHRNWSLTIKGFQQQINCFKTTAIVADYLSKLKA</sequence>
<reference evidence="2" key="1">
    <citation type="submission" date="2015-09" db="EMBL/GenBank/DDBJ databases">
        <authorList>
            <person name="Bertelli C."/>
        </authorList>
    </citation>
    <scope>NUCLEOTIDE SEQUENCE [LARGE SCALE GENOMIC DNA]</scope>
    <source>
        <strain evidence="2">KNic</strain>
    </source>
</reference>
<keyword evidence="2" id="KW-1185">Reference proteome</keyword>
<dbReference type="AlphaFoldDB" id="A0A0U5J6W4"/>